<dbReference type="Pfam" id="PF08389">
    <property type="entry name" value="Xpo1"/>
    <property type="match status" value="1"/>
</dbReference>
<keyword evidence="5" id="KW-0539">Nucleus</keyword>
<dbReference type="Gene3D" id="1.25.10.10">
    <property type="entry name" value="Leucine-rich Repeat Variant"/>
    <property type="match status" value="1"/>
</dbReference>
<dbReference type="Pfam" id="PF18787">
    <property type="entry name" value="CRM1_repeat_3"/>
    <property type="match status" value="1"/>
</dbReference>
<dbReference type="InterPro" id="IPR041235">
    <property type="entry name" value="Exp1_repeat_2"/>
</dbReference>
<dbReference type="GO" id="GO:0005737">
    <property type="term" value="C:cytoplasm"/>
    <property type="evidence" value="ECO:0007669"/>
    <property type="project" value="TreeGrafter"/>
</dbReference>
<organism evidence="7 8">
    <name type="scientific">Physocladia obscura</name>
    <dbReference type="NCBI Taxonomy" id="109957"/>
    <lineage>
        <taxon>Eukaryota</taxon>
        <taxon>Fungi</taxon>
        <taxon>Fungi incertae sedis</taxon>
        <taxon>Chytridiomycota</taxon>
        <taxon>Chytridiomycota incertae sedis</taxon>
        <taxon>Chytridiomycetes</taxon>
        <taxon>Chytridiales</taxon>
        <taxon>Chytriomycetaceae</taxon>
        <taxon>Physocladia</taxon>
    </lineage>
</organism>
<sequence>MEAILDFSREFDVTLIDRVVQTFYSSTGQEQAAAEKVLSQFQAHPDSWKQVDGILERASLLQTKFIALTILENLIKTMWKALPDVQRQGIKNFIVGIIIKTSSDEATFEKQKLYLNKLNMVLVQIVKQEWPHNWPHFISEIVESSKTNLSLCENNMKILKLLSEEIFDYSAEQMTQQKTTNLKNSMCGEFSEIFQLCQQVLDKAAKPSLISATLETLLRFLNWIPLGYIFETNIVDILCTRFLEVPEFKNTTLKCLTEIGGLQVGPEYNEKFALLFNVVMTSVNEMVPNHADLANLYETDDDAEQFIQNLGMFLTSFLGAHLKIIEASGNRELLINAHLYLIRVSLVKDREIFKVCLEYWNKLVSELYEEVQHIPSNENPLLNLGGHHVQNQLQNHPALRKHIYTEILSNLRVVMIERMVKPEEVLVVENDEGEIVRETLKESDTIVLYKSMREVLVYLTHLDVDDTETIMTDKLGKQMDGSEWSWDNLNKLAWAIGSISGAMNEETEKRFLVNFIKYLLSLCEMKRGKDNKAVVASNIMYIVGQYPRFLKAHWKFLKTVVKKLFEFMHELHEGVQDMACDTFMKICQKCKRQFVMQQPGELQPFIDEEILKQIDIITADLQPHHVHSFYESVGYMISAQSNTQLQERMIKGLMELPNQAWANVMAEAGRNPNCLNNPDTIKILGNIIKTNVAACNSIGGHFVVQIGVIYWDLLELYKAVSALISDSVAQQGLIATQTPRVRGMRTIKKEILKLVDTFIQKADDLPTVNANMIPPLLDAVLLDYARNVEQAREAEVLNLMAGVITRFGDLIADKIPPILDAVFECTLNMINKDFENFPEHRAGFFKMIFAINSSCFPALLQLPGPVFKLFLDSVVWGFKHTMRDISDLGLTICLELINNFAKCDPSISNSFFQSYYLNILQDIFFVLTNTFHKSGFKLQSVILAQMFQMVDSGQISAPLYNPATVPNPNMSNQEFLREHVMLLLQNAFPHLQPNQVRAFVLGLFEHNKDLMAFKMHLRDFLITLKEFAGDDNSDLYLEEKEIEARAKIDNDRAAALKIPGMVKVYDRPDDGMMD</sequence>
<dbReference type="GO" id="GO:0005634">
    <property type="term" value="C:nucleus"/>
    <property type="evidence" value="ECO:0007669"/>
    <property type="project" value="UniProtKB-SubCell"/>
</dbReference>
<gene>
    <name evidence="7" type="primary">CRM1_1</name>
    <name evidence="7" type="ORF">HK100_007977</name>
</gene>
<dbReference type="PANTHER" id="PTHR11223">
    <property type="entry name" value="EXPORTIN 1/5"/>
    <property type="match status" value="1"/>
</dbReference>
<keyword evidence="8" id="KW-1185">Reference proteome</keyword>
<dbReference type="InterPro" id="IPR013598">
    <property type="entry name" value="Exportin-1/Importin-b-like"/>
</dbReference>
<dbReference type="Pfam" id="PF08767">
    <property type="entry name" value="CRM1_C"/>
    <property type="match status" value="1"/>
</dbReference>
<evidence type="ECO:0000256" key="3">
    <source>
        <dbReference type="ARBA" id="ARBA00022448"/>
    </source>
</evidence>
<comment type="subcellular location">
    <subcellularLocation>
        <location evidence="1">Nucleus</location>
    </subcellularLocation>
</comment>
<evidence type="ECO:0000259" key="6">
    <source>
        <dbReference type="PROSITE" id="PS50166"/>
    </source>
</evidence>
<dbReference type="InterPro" id="IPR045065">
    <property type="entry name" value="XPO1/5"/>
</dbReference>
<dbReference type="Pfam" id="PF03810">
    <property type="entry name" value="IBN_N"/>
    <property type="match status" value="1"/>
</dbReference>
<keyword evidence="4" id="KW-0653">Protein transport</keyword>
<dbReference type="FunFam" id="1.25.10.10:FF:000022">
    <property type="entry name" value="protein EXPORTIN 1A"/>
    <property type="match status" value="1"/>
</dbReference>
<evidence type="ECO:0000256" key="4">
    <source>
        <dbReference type="ARBA" id="ARBA00022927"/>
    </source>
</evidence>
<dbReference type="AlphaFoldDB" id="A0AAD5T6V6"/>
<keyword evidence="3" id="KW-0813">Transport</keyword>
<reference evidence="7" key="1">
    <citation type="submission" date="2020-05" db="EMBL/GenBank/DDBJ databases">
        <title>Phylogenomic resolution of chytrid fungi.</title>
        <authorList>
            <person name="Stajich J.E."/>
            <person name="Amses K."/>
            <person name="Simmons R."/>
            <person name="Seto K."/>
            <person name="Myers J."/>
            <person name="Bonds A."/>
            <person name="Quandt C.A."/>
            <person name="Barry K."/>
            <person name="Liu P."/>
            <person name="Grigoriev I."/>
            <person name="Longcore J.E."/>
            <person name="James T.Y."/>
        </authorList>
    </citation>
    <scope>NUCLEOTIDE SEQUENCE</scope>
    <source>
        <strain evidence="7">JEL0513</strain>
    </source>
</reference>
<accession>A0AAD5T6V6</accession>
<evidence type="ECO:0000256" key="5">
    <source>
        <dbReference type="ARBA" id="ARBA00023242"/>
    </source>
</evidence>
<dbReference type="PANTHER" id="PTHR11223:SF2">
    <property type="entry name" value="EXPORTIN-1"/>
    <property type="match status" value="1"/>
</dbReference>
<dbReference type="SMART" id="SM00913">
    <property type="entry name" value="IBN_N"/>
    <property type="match status" value="1"/>
</dbReference>
<dbReference type="Proteomes" id="UP001211907">
    <property type="component" value="Unassembled WGS sequence"/>
</dbReference>
<dbReference type="SUPFAM" id="SSF48371">
    <property type="entry name" value="ARM repeat"/>
    <property type="match status" value="2"/>
</dbReference>
<dbReference type="InterPro" id="IPR016024">
    <property type="entry name" value="ARM-type_fold"/>
</dbReference>
<feature type="domain" description="Importin N-terminal" evidence="6">
    <location>
        <begin position="34"/>
        <end position="100"/>
    </location>
</feature>
<evidence type="ECO:0000256" key="2">
    <source>
        <dbReference type="ARBA" id="ARBA00009466"/>
    </source>
</evidence>
<name>A0AAD5T6V6_9FUNG</name>
<dbReference type="InterPro" id="IPR011989">
    <property type="entry name" value="ARM-like"/>
</dbReference>
<dbReference type="GO" id="GO:0031267">
    <property type="term" value="F:small GTPase binding"/>
    <property type="evidence" value="ECO:0007669"/>
    <property type="project" value="InterPro"/>
</dbReference>
<comment type="similarity">
    <text evidence="2">Belongs to the exportin family.</text>
</comment>
<dbReference type="GO" id="GO:0000056">
    <property type="term" value="P:ribosomal small subunit export from nucleus"/>
    <property type="evidence" value="ECO:0007669"/>
    <property type="project" value="TreeGrafter"/>
</dbReference>
<dbReference type="GO" id="GO:0000055">
    <property type="term" value="P:ribosomal large subunit export from nucleus"/>
    <property type="evidence" value="ECO:0007669"/>
    <property type="project" value="TreeGrafter"/>
</dbReference>
<dbReference type="Pfam" id="PF18777">
    <property type="entry name" value="CRM1_repeat"/>
    <property type="match status" value="1"/>
</dbReference>
<dbReference type="InterPro" id="IPR040485">
    <property type="entry name" value="XPO1_repeat_3"/>
</dbReference>
<dbReference type="GO" id="GO:0006611">
    <property type="term" value="P:protein export from nucleus"/>
    <property type="evidence" value="ECO:0007669"/>
    <property type="project" value="InterPro"/>
</dbReference>
<dbReference type="InterPro" id="IPR001494">
    <property type="entry name" value="Importin-beta_N"/>
</dbReference>
<dbReference type="GO" id="GO:0005049">
    <property type="term" value="F:nuclear export signal receptor activity"/>
    <property type="evidence" value="ECO:0007669"/>
    <property type="project" value="InterPro"/>
</dbReference>
<dbReference type="Pfam" id="PF18784">
    <property type="entry name" value="CRM1_repeat_2"/>
    <property type="match status" value="1"/>
</dbReference>
<evidence type="ECO:0000256" key="1">
    <source>
        <dbReference type="ARBA" id="ARBA00004123"/>
    </source>
</evidence>
<dbReference type="PROSITE" id="PS50166">
    <property type="entry name" value="IMPORTIN_B_NT"/>
    <property type="match status" value="1"/>
</dbReference>
<dbReference type="EMBL" id="JADGJH010000381">
    <property type="protein sequence ID" value="KAJ3130568.1"/>
    <property type="molecule type" value="Genomic_DNA"/>
</dbReference>
<evidence type="ECO:0000313" key="7">
    <source>
        <dbReference type="EMBL" id="KAJ3130568.1"/>
    </source>
</evidence>
<protein>
    <submittedName>
        <fullName evidence="7">Karyopherin transporter</fullName>
    </submittedName>
</protein>
<evidence type="ECO:0000313" key="8">
    <source>
        <dbReference type="Proteomes" id="UP001211907"/>
    </source>
</evidence>
<dbReference type="InterPro" id="IPR014877">
    <property type="entry name" value="XPO1_C_dom"/>
</dbReference>
<comment type="caution">
    <text evidence="7">The sequence shown here is derived from an EMBL/GenBank/DDBJ whole genome shotgun (WGS) entry which is preliminary data.</text>
</comment>
<dbReference type="InterPro" id="IPR041123">
    <property type="entry name" value="CRM1_repeat"/>
</dbReference>
<proteinExistence type="inferred from homology"/>
<dbReference type="SMART" id="SM01102">
    <property type="entry name" value="CRM1_C"/>
    <property type="match status" value="1"/>
</dbReference>